<dbReference type="EC" id="3.1.3.16" evidence="3"/>
<evidence type="ECO:0000259" key="2">
    <source>
        <dbReference type="Pfam" id="PF07228"/>
    </source>
</evidence>
<dbReference type="Proteomes" id="UP001183202">
    <property type="component" value="Unassembled WGS sequence"/>
</dbReference>
<dbReference type="PANTHER" id="PTHR43156">
    <property type="entry name" value="STAGE II SPORULATION PROTEIN E-RELATED"/>
    <property type="match status" value="1"/>
</dbReference>
<dbReference type="GO" id="GO:0004722">
    <property type="term" value="F:protein serine/threonine phosphatase activity"/>
    <property type="evidence" value="ECO:0007669"/>
    <property type="project" value="UniProtKB-EC"/>
</dbReference>
<dbReference type="SUPFAM" id="SSF81606">
    <property type="entry name" value="PP2C-like"/>
    <property type="match status" value="1"/>
</dbReference>
<organism evidence="3 4">
    <name type="scientific">Pseudonocardia charpentierae</name>
    <dbReference type="NCBI Taxonomy" id="3075545"/>
    <lineage>
        <taxon>Bacteria</taxon>
        <taxon>Bacillati</taxon>
        <taxon>Actinomycetota</taxon>
        <taxon>Actinomycetes</taxon>
        <taxon>Pseudonocardiales</taxon>
        <taxon>Pseudonocardiaceae</taxon>
        <taxon>Pseudonocardia</taxon>
    </lineage>
</organism>
<keyword evidence="1 3" id="KW-0378">Hydrolase</keyword>
<dbReference type="Gene3D" id="3.60.40.10">
    <property type="entry name" value="PPM-type phosphatase domain"/>
    <property type="match status" value="1"/>
</dbReference>
<keyword evidence="4" id="KW-1185">Reference proteome</keyword>
<proteinExistence type="predicted"/>
<gene>
    <name evidence="3" type="ORF">RM445_29155</name>
</gene>
<dbReference type="RefSeq" id="WP_311560107.1">
    <property type="nucleotide sequence ID" value="NZ_JAVREJ010000036.1"/>
</dbReference>
<accession>A0ABU2NI50</accession>
<evidence type="ECO:0000313" key="4">
    <source>
        <dbReference type="Proteomes" id="UP001183202"/>
    </source>
</evidence>
<dbReference type="PANTHER" id="PTHR43156:SF2">
    <property type="entry name" value="STAGE II SPORULATION PROTEIN E"/>
    <property type="match status" value="1"/>
</dbReference>
<comment type="caution">
    <text evidence="3">The sequence shown here is derived from an EMBL/GenBank/DDBJ whole genome shotgun (WGS) entry which is preliminary data.</text>
</comment>
<feature type="domain" description="PPM-type phosphatase" evidence="2">
    <location>
        <begin position="9"/>
        <end position="146"/>
    </location>
</feature>
<name>A0ABU2NI50_9PSEU</name>
<reference evidence="4" key="1">
    <citation type="submission" date="2023-07" db="EMBL/GenBank/DDBJ databases">
        <title>30 novel species of actinomycetes from the DSMZ collection.</title>
        <authorList>
            <person name="Nouioui I."/>
        </authorList>
    </citation>
    <scope>NUCLEOTIDE SEQUENCE [LARGE SCALE GENOMIC DNA]</scope>
    <source>
        <strain evidence="4">DSM 45834</strain>
    </source>
</reference>
<dbReference type="InterPro" id="IPR036457">
    <property type="entry name" value="PPM-type-like_dom_sf"/>
</dbReference>
<dbReference type="EMBL" id="JAVREJ010000036">
    <property type="protein sequence ID" value="MDT0353569.1"/>
    <property type="molecule type" value="Genomic_DNA"/>
</dbReference>
<protein>
    <submittedName>
        <fullName evidence="3">PP2C family protein-serine/threonine phosphatase</fullName>
        <ecNumber evidence="3">3.1.3.16</ecNumber>
    </submittedName>
</protein>
<dbReference type="InterPro" id="IPR001932">
    <property type="entry name" value="PPM-type_phosphatase-like_dom"/>
</dbReference>
<dbReference type="Pfam" id="PF07228">
    <property type="entry name" value="SpoIIE"/>
    <property type="match status" value="1"/>
</dbReference>
<evidence type="ECO:0000256" key="1">
    <source>
        <dbReference type="ARBA" id="ARBA00022801"/>
    </source>
</evidence>
<sequence>MAAQRGPLQFATAVLARLDTATGVLEYLNAGHMPPLLVRDGKVVKSLTGPHRLPLGVLTATAPGPALVVREQLEPGDRLLMYSDGITEARDEHGAFFGEERLVELTEHAAAANVSAPETLRRLTVAVLKHQRGQLQADATLLLAEWSPAGHLRMFPTLEPVDHL</sequence>
<evidence type="ECO:0000313" key="3">
    <source>
        <dbReference type="EMBL" id="MDT0353569.1"/>
    </source>
</evidence>
<dbReference type="InterPro" id="IPR052016">
    <property type="entry name" value="Bact_Sigma-Reg"/>
</dbReference>